<keyword evidence="3" id="KW-1185">Reference proteome</keyword>
<dbReference type="Proteomes" id="UP000187151">
    <property type="component" value="Unassembled WGS sequence"/>
</dbReference>
<dbReference type="RefSeq" id="WP_060180044.1">
    <property type="nucleotide sequence ID" value="NZ_JBHYUY010000026.1"/>
</dbReference>
<accession>A0ABX3G1J8</accession>
<keyword evidence="1" id="KW-1133">Transmembrane helix</keyword>
<protein>
    <submittedName>
        <fullName evidence="2">ABC transporter permease</fullName>
    </submittedName>
</protein>
<feature type="transmembrane region" description="Helical" evidence="1">
    <location>
        <begin position="144"/>
        <end position="168"/>
    </location>
</feature>
<proteinExistence type="predicted"/>
<feature type="transmembrane region" description="Helical" evidence="1">
    <location>
        <begin position="175"/>
        <end position="197"/>
    </location>
</feature>
<feature type="transmembrane region" description="Helical" evidence="1">
    <location>
        <begin position="99"/>
        <end position="124"/>
    </location>
</feature>
<dbReference type="Pfam" id="PF12730">
    <property type="entry name" value="ABC2_membrane_4"/>
    <property type="match status" value="1"/>
</dbReference>
<evidence type="ECO:0000256" key="1">
    <source>
        <dbReference type="SAM" id="Phobius"/>
    </source>
</evidence>
<comment type="caution">
    <text evidence="2">The sequence shown here is derived from an EMBL/GenBank/DDBJ whole genome shotgun (WGS) entry which is preliminary data.</text>
</comment>
<organism evidence="2 3">
    <name type="scientific">Streptomyces amritsarensis</name>
    <dbReference type="NCBI Taxonomy" id="681158"/>
    <lineage>
        <taxon>Bacteria</taxon>
        <taxon>Bacillati</taxon>
        <taxon>Actinomycetota</taxon>
        <taxon>Actinomycetes</taxon>
        <taxon>Kitasatosporales</taxon>
        <taxon>Streptomycetaceae</taxon>
        <taxon>Streptomyces</taxon>
    </lineage>
</organism>
<dbReference type="EMBL" id="MQUR01000060">
    <property type="protein sequence ID" value="OLZ62257.1"/>
    <property type="molecule type" value="Genomic_DNA"/>
</dbReference>
<feature type="transmembrane region" description="Helical" evidence="1">
    <location>
        <begin position="59"/>
        <end position="78"/>
    </location>
</feature>
<feature type="transmembrane region" description="Helical" evidence="1">
    <location>
        <begin position="217"/>
        <end position="237"/>
    </location>
</feature>
<name>A0ABX3G1J8_9ACTN</name>
<feature type="transmembrane region" description="Helical" evidence="1">
    <location>
        <begin position="18"/>
        <end position="39"/>
    </location>
</feature>
<keyword evidence="1" id="KW-0812">Transmembrane</keyword>
<evidence type="ECO:0000313" key="2">
    <source>
        <dbReference type="EMBL" id="OLZ62257.1"/>
    </source>
</evidence>
<reference evidence="2 3" key="1">
    <citation type="submission" date="2016-01" db="EMBL/GenBank/DDBJ databases">
        <title>Streptomyces amritsarensis strain MTCC 11845 genome sequencing and assembly.</title>
        <authorList>
            <person name="Sharma D."/>
            <person name="Nair G.R."/>
            <person name="Kaur G."/>
            <person name="Manhas R.K."/>
            <person name="Mayilraj S."/>
        </authorList>
    </citation>
    <scope>NUCLEOTIDE SEQUENCE [LARGE SCALE GENOMIC DNA]</scope>
    <source>
        <strain evidence="2 3">MTCC 11845</strain>
    </source>
</reference>
<evidence type="ECO:0000313" key="3">
    <source>
        <dbReference type="Proteomes" id="UP000187151"/>
    </source>
</evidence>
<keyword evidence="1" id="KW-0472">Membrane</keyword>
<gene>
    <name evidence="2" type="ORF">AVW11_23305</name>
</gene>
<sequence>MREVLNAEWLKAWSGRTWWIMGALGVFLGLLGSSGAAAVADQQIDSGATDAAAATAELIRSWFSVLLASVLFGALFVSREYNTGAISRSVLLCGSRTRLLAAKTIVGTAMGLVFALLAAVLAPLSLWGFFTLFGMDVQWSGEATLTLLGVLTVVTLAVPWGVLLGWIIRNQAASVTIVLVVTLFVDETLFRVLPAVGKFTMGIAMGAVYRDAKPEMLSIPLALLVIAGWLVLAGWTARRLLVTRDVK</sequence>